<comment type="caution">
    <text evidence="3">The sequence shown here is derived from an EMBL/GenBank/DDBJ whole genome shotgun (WGS) entry which is preliminary data.</text>
</comment>
<dbReference type="EMBL" id="JARBJD010000054">
    <property type="protein sequence ID" value="KAK2956608.1"/>
    <property type="molecule type" value="Genomic_DNA"/>
</dbReference>
<name>A0ABQ9XYR5_9EUKA</name>
<organism evidence="3 4">
    <name type="scientific">Blattamonas nauphoetae</name>
    <dbReference type="NCBI Taxonomy" id="2049346"/>
    <lineage>
        <taxon>Eukaryota</taxon>
        <taxon>Metamonada</taxon>
        <taxon>Preaxostyla</taxon>
        <taxon>Oxymonadida</taxon>
        <taxon>Blattamonas</taxon>
    </lineage>
</organism>
<feature type="transmembrane region" description="Helical" evidence="2">
    <location>
        <begin position="109"/>
        <end position="128"/>
    </location>
</feature>
<protein>
    <submittedName>
        <fullName evidence="3">Uncharacterized protein</fullName>
    </submittedName>
</protein>
<evidence type="ECO:0000313" key="3">
    <source>
        <dbReference type="EMBL" id="KAK2956608.1"/>
    </source>
</evidence>
<gene>
    <name evidence="3" type="ORF">BLNAU_8448</name>
</gene>
<evidence type="ECO:0000256" key="2">
    <source>
        <dbReference type="SAM" id="Phobius"/>
    </source>
</evidence>
<reference evidence="3 4" key="1">
    <citation type="journal article" date="2022" name="bioRxiv">
        <title>Genomics of Preaxostyla Flagellates Illuminates Evolutionary Transitions and the Path Towards Mitochondrial Loss.</title>
        <authorList>
            <person name="Novak L.V.F."/>
            <person name="Treitli S.C."/>
            <person name="Pyrih J."/>
            <person name="Halakuc P."/>
            <person name="Pipaliya S.V."/>
            <person name="Vacek V."/>
            <person name="Brzon O."/>
            <person name="Soukal P."/>
            <person name="Eme L."/>
            <person name="Dacks J.B."/>
            <person name="Karnkowska A."/>
            <person name="Elias M."/>
            <person name="Hampl V."/>
        </authorList>
    </citation>
    <scope>NUCLEOTIDE SEQUENCE [LARGE SCALE GENOMIC DNA]</scope>
    <source>
        <strain evidence="3">NAU3</strain>
        <tissue evidence="3">Gut</tissue>
    </source>
</reference>
<dbReference type="Proteomes" id="UP001281761">
    <property type="component" value="Unassembled WGS sequence"/>
</dbReference>
<feature type="compositionally biased region" description="Low complexity" evidence="1">
    <location>
        <begin position="11"/>
        <end position="22"/>
    </location>
</feature>
<keyword evidence="2" id="KW-1133">Transmembrane helix</keyword>
<keyword evidence="2" id="KW-0812">Transmembrane</keyword>
<evidence type="ECO:0000256" key="1">
    <source>
        <dbReference type="SAM" id="MobiDB-lite"/>
    </source>
</evidence>
<accession>A0ABQ9XYR5</accession>
<keyword evidence="4" id="KW-1185">Reference proteome</keyword>
<keyword evidence="2" id="KW-0472">Membrane</keyword>
<evidence type="ECO:0000313" key="4">
    <source>
        <dbReference type="Proteomes" id="UP001281761"/>
    </source>
</evidence>
<proteinExistence type="predicted"/>
<feature type="region of interest" description="Disordered" evidence="1">
    <location>
        <begin position="1"/>
        <end position="22"/>
    </location>
</feature>
<sequence>MTAIDVKQDNSPSTTYSDLSSSPFSFSVDCSPFLNWTKGKNESESKKLVVVRSLVSTLKLQPALDDNLKAKAVNILQSVNPMYSESADAFLSGFGQTTKESSRNFVQSIVVVVSSVNLVIITAAMELLRRLIFCCSPKVRLALVKTDLIPQIIITLNPQSLFFTEAVDIHICLIQIIFHSLELATPYYFSRLGIVDGNEQQGVHETVLKHVVAPSEKYVCHLCVNRFSIIDGRLSETFLELLAHLLDRCPYYQRTSEFVLRLPVVLTISSSLPSINKDHSTWTFLIFMVTIQREWNSKDRELRRNWQTVHRMLRMKGFEDVIDEKLRNDRKEMRGRYVVVKSFEWSNMQGMNIPD</sequence>